<name>W7M3I4_GIBM7</name>
<proteinExistence type="predicted"/>
<dbReference type="Proteomes" id="UP000009096">
    <property type="component" value="Chromosome 2"/>
</dbReference>
<evidence type="ECO:0000256" key="1">
    <source>
        <dbReference type="SAM" id="Phobius"/>
    </source>
</evidence>
<keyword evidence="1" id="KW-0812">Transmembrane</keyword>
<keyword evidence="1" id="KW-1133">Transmembrane helix</keyword>
<dbReference type="EMBL" id="DS022245">
    <property type="protein sequence ID" value="EWG42115.1"/>
    <property type="molecule type" value="Genomic_DNA"/>
</dbReference>
<protein>
    <submittedName>
        <fullName evidence="2">Uncharacterized protein</fullName>
    </submittedName>
</protein>
<evidence type="ECO:0000313" key="2">
    <source>
        <dbReference type="EMBL" id="EWG42115.1"/>
    </source>
</evidence>
<gene>
    <name evidence="2" type="ORF">FVEG_15391</name>
</gene>
<dbReference type="EMBL" id="CM000579">
    <property type="protein sequence ID" value="EWG42115.1"/>
    <property type="molecule type" value="Genomic_DNA"/>
</dbReference>
<dbReference type="AlphaFoldDB" id="W7M3I4"/>
<accession>W7M3I4</accession>
<dbReference type="GeneID" id="30072267"/>
<sequence>MSVWSKPRTIRSLGLTGGALISISMSISIVLILTALRSMSSSEHIVRLFTQRKSCGIADQSVYSTHSDNAIHKMPRPYSKCASILLSLMSSLVLVPGNCPIRY</sequence>
<reference evidence="2 3" key="1">
    <citation type="journal article" date="2010" name="Nature">
        <title>Comparative genomics reveals mobile pathogenicity chromosomes in Fusarium.</title>
        <authorList>
            <person name="Ma L.J."/>
            <person name="van der Does H.C."/>
            <person name="Borkovich K.A."/>
            <person name="Coleman J.J."/>
            <person name="Daboussi M.J."/>
            <person name="Di Pietro A."/>
            <person name="Dufresne M."/>
            <person name="Freitag M."/>
            <person name="Grabherr M."/>
            <person name="Henrissat B."/>
            <person name="Houterman P.M."/>
            <person name="Kang S."/>
            <person name="Shim W.B."/>
            <person name="Woloshuk C."/>
            <person name="Xie X."/>
            <person name="Xu J.R."/>
            <person name="Antoniw J."/>
            <person name="Baker S.E."/>
            <person name="Bluhm B.H."/>
            <person name="Breakspear A."/>
            <person name="Brown D.W."/>
            <person name="Butchko R.A."/>
            <person name="Chapman S."/>
            <person name="Coulson R."/>
            <person name="Coutinho P.M."/>
            <person name="Danchin E.G."/>
            <person name="Diener A."/>
            <person name="Gale L.R."/>
            <person name="Gardiner D.M."/>
            <person name="Goff S."/>
            <person name="Hammond-Kosack K.E."/>
            <person name="Hilburn K."/>
            <person name="Hua-Van A."/>
            <person name="Jonkers W."/>
            <person name="Kazan K."/>
            <person name="Kodira C.D."/>
            <person name="Koehrsen M."/>
            <person name="Kumar L."/>
            <person name="Lee Y.H."/>
            <person name="Li L."/>
            <person name="Manners J.M."/>
            <person name="Miranda-Saavedra D."/>
            <person name="Mukherjee M."/>
            <person name="Park G."/>
            <person name="Park J."/>
            <person name="Park S.Y."/>
            <person name="Proctor R.H."/>
            <person name="Regev A."/>
            <person name="Ruiz-Roldan M.C."/>
            <person name="Sain D."/>
            <person name="Sakthikumar S."/>
            <person name="Sykes S."/>
            <person name="Schwartz D.C."/>
            <person name="Turgeon B.G."/>
            <person name="Wapinski I."/>
            <person name="Yoder O."/>
            <person name="Young S."/>
            <person name="Zeng Q."/>
            <person name="Zhou S."/>
            <person name="Galagan J."/>
            <person name="Cuomo C.A."/>
            <person name="Kistler H.C."/>
            <person name="Rep M."/>
        </authorList>
    </citation>
    <scope>NUCLEOTIDE SEQUENCE [LARGE SCALE GENOMIC DNA]</scope>
    <source>
        <strain evidence="3">M3125 / FGSC 7600</strain>
    </source>
</reference>
<keyword evidence="3" id="KW-1185">Reference proteome</keyword>
<evidence type="ECO:0000313" key="3">
    <source>
        <dbReference type="Proteomes" id="UP000009096"/>
    </source>
</evidence>
<dbReference type="KEGG" id="fvr:FVEG_15391"/>
<organism evidence="2 3">
    <name type="scientific">Gibberella moniliformis (strain M3125 / FGSC 7600)</name>
    <name type="common">Maize ear and stalk rot fungus</name>
    <name type="synonym">Fusarium verticillioides</name>
    <dbReference type="NCBI Taxonomy" id="334819"/>
    <lineage>
        <taxon>Eukaryota</taxon>
        <taxon>Fungi</taxon>
        <taxon>Dikarya</taxon>
        <taxon>Ascomycota</taxon>
        <taxon>Pezizomycotina</taxon>
        <taxon>Sordariomycetes</taxon>
        <taxon>Hypocreomycetidae</taxon>
        <taxon>Hypocreales</taxon>
        <taxon>Nectriaceae</taxon>
        <taxon>Fusarium</taxon>
        <taxon>Fusarium fujikuroi species complex</taxon>
    </lineage>
</organism>
<keyword evidence="1" id="KW-0472">Membrane</keyword>
<feature type="transmembrane region" description="Helical" evidence="1">
    <location>
        <begin position="12"/>
        <end position="36"/>
    </location>
</feature>
<dbReference type="VEuPathDB" id="FungiDB:FVEG_15391"/>
<dbReference type="RefSeq" id="XP_018748306.1">
    <property type="nucleotide sequence ID" value="XM_018904515.1"/>
</dbReference>